<evidence type="ECO:0000313" key="12">
    <source>
        <dbReference type="EMBL" id="AQS41415.1"/>
    </source>
</evidence>
<accession>A0A1U9JU74</accession>
<comment type="similarity">
    <text evidence="2">Belongs to the methyltransferase superfamily. L-isoaspartyl/D-aspartyl protein methyltransferase family.</text>
</comment>
<evidence type="ECO:0000256" key="1">
    <source>
        <dbReference type="ARBA" id="ARBA00004496"/>
    </source>
</evidence>
<keyword evidence="8" id="KW-0949">S-adenosyl-L-methionine</keyword>
<evidence type="ECO:0000256" key="5">
    <source>
        <dbReference type="ARBA" id="ARBA00022490"/>
    </source>
</evidence>
<dbReference type="InterPro" id="IPR029063">
    <property type="entry name" value="SAM-dependent_MTases_sf"/>
</dbReference>
<reference evidence="12 13" key="2">
    <citation type="journal article" date="2016" name="Sci. Rep.">
        <title>The genome of Rhizobiales bacteria in predatory ants reveals urease gene functions but no genes for nitrogen fixation.</title>
        <authorList>
            <person name="Neuvonen M.M."/>
            <person name="Tamarit D."/>
            <person name="Naslund K."/>
            <person name="Liebig J."/>
            <person name="Feldhaar H."/>
            <person name="Moran N.A."/>
            <person name="Guy L."/>
            <person name="Andersson S.G."/>
        </authorList>
    </citation>
    <scope>NUCLEOTIDE SEQUENCE [LARGE SCALE GENOMIC DNA]</scope>
    <source>
        <strain evidence="12 13">Hsal</strain>
    </source>
</reference>
<sequence length="220" mass="23888">MVRDGQVTAGEEAFLSLVLRLRAKGVEGSKVFAALEKTPRQQFIAPAYAPLALGNCVIPIPCGEYIERLDEQIALLSALQLEPKHRVLEIGTGSGFTAALMAHLAGRVTTVERYKTLYDEARQRFRVLGLDNIISRQMDGAQGAVGGGPFDRIMLWPACDEEPQVFMDMLASGGMLIAPVGAGDGPQTMVCFEKKGSHFERTDLFSVRYQPFLDGVAAAL</sequence>
<evidence type="ECO:0000256" key="8">
    <source>
        <dbReference type="ARBA" id="ARBA00022691"/>
    </source>
</evidence>
<name>A0A1U9JU74_9HYPH</name>
<dbReference type="InterPro" id="IPR000682">
    <property type="entry name" value="PCMT"/>
</dbReference>
<organism evidence="12 13">
    <name type="scientific">Candidatus Tokpelaia hoelldobleri</name>
    <dbReference type="NCBI Taxonomy" id="1902579"/>
    <lineage>
        <taxon>Bacteria</taxon>
        <taxon>Pseudomonadati</taxon>
        <taxon>Pseudomonadota</taxon>
        <taxon>Alphaproteobacteria</taxon>
        <taxon>Hyphomicrobiales</taxon>
        <taxon>Candidatus Tokpelaia</taxon>
    </lineage>
</organism>
<dbReference type="KEGG" id="thd:BHV28_07140"/>
<evidence type="ECO:0000256" key="11">
    <source>
        <dbReference type="ARBA" id="ARBA00031350"/>
    </source>
</evidence>
<reference evidence="12 13" key="1">
    <citation type="journal article" date="2010" name="Science">
        <title>Genomic comparison of the ants Camponotus floridanus and Harpegnathos saltator.</title>
        <authorList>
            <person name="Bonasio R."/>
            <person name="Zhang G."/>
            <person name="Ye C."/>
            <person name="Mutti N.S."/>
            <person name="Fang X."/>
            <person name="Qin N."/>
            <person name="Donahue G."/>
            <person name="Yang P."/>
            <person name="Li Q."/>
            <person name="Li C."/>
            <person name="Zhang P."/>
            <person name="Huang Z."/>
            <person name="Berger S.L."/>
            <person name="Reinberg D."/>
            <person name="Wang J."/>
            <person name="Liebig J."/>
        </authorList>
    </citation>
    <scope>NUCLEOTIDE SEQUENCE [LARGE SCALE GENOMIC DNA]</scope>
    <source>
        <strain evidence="12 13">Hsal</strain>
    </source>
</reference>
<keyword evidence="5" id="KW-0963">Cytoplasm</keyword>
<evidence type="ECO:0000256" key="10">
    <source>
        <dbReference type="ARBA" id="ARBA00031323"/>
    </source>
</evidence>
<evidence type="ECO:0000256" key="2">
    <source>
        <dbReference type="ARBA" id="ARBA00005369"/>
    </source>
</evidence>
<evidence type="ECO:0000256" key="3">
    <source>
        <dbReference type="ARBA" id="ARBA00011890"/>
    </source>
</evidence>
<evidence type="ECO:0000256" key="6">
    <source>
        <dbReference type="ARBA" id="ARBA00022603"/>
    </source>
</evidence>
<dbReference type="GO" id="GO:0004719">
    <property type="term" value="F:protein-L-isoaspartate (D-aspartate) O-methyltransferase activity"/>
    <property type="evidence" value="ECO:0007669"/>
    <property type="project" value="UniProtKB-EC"/>
</dbReference>
<dbReference type="CDD" id="cd02440">
    <property type="entry name" value="AdoMet_MTases"/>
    <property type="match status" value="1"/>
</dbReference>
<dbReference type="Proteomes" id="UP000188912">
    <property type="component" value="Chromosome"/>
</dbReference>
<dbReference type="STRING" id="1902579.BHV28_07140"/>
<evidence type="ECO:0000256" key="4">
    <source>
        <dbReference type="ARBA" id="ARBA00013346"/>
    </source>
</evidence>
<keyword evidence="13" id="KW-1185">Reference proteome</keyword>
<dbReference type="SUPFAM" id="SSF53335">
    <property type="entry name" value="S-adenosyl-L-methionine-dependent methyltransferases"/>
    <property type="match status" value="1"/>
</dbReference>
<evidence type="ECO:0000256" key="9">
    <source>
        <dbReference type="ARBA" id="ARBA00030757"/>
    </source>
</evidence>
<dbReference type="AlphaFoldDB" id="A0A1U9JU74"/>
<proteinExistence type="inferred from homology"/>
<gene>
    <name evidence="12" type="ORF">BHV28_07140</name>
</gene>
<protein>
    <recommendedName>
        <fullName evidence="4">Protein-L-isoaspartate O-methyltransferase</fullName>
        <ecNumber evidence="3">2.1.1.77</ecNumber>
    </recommendedName>
    <alternativeName>
        <fullName evidence="11">L-isoaspartyl protein carboxyl methyltransferase</fullName>
    </alternativeName>
    <alternativeName>
        <fullName evidence="9">Protein L-isoaspartyl methyltransferase</fullName>
    </alternativeName>
    <alternativeName>
        <fullName evidence="10">Protein-beta-aspartate methyltransferase</fullName>
    </alternativeName>
</protein>
<comment type="subcellular location">
    <subcellularLocation>
        <location evidence="1">Cytoplasm</location>
    </subcellularLocation>
</comment>
<dbReference type="PANTHER" id="PTHR11579:SF0">
    <property type="entry name" value="PROTEIN-L-ISOASPARTATE(D-ASPARTATE) O-METHYLTRANSFERASE"/>
    <property type="match status" value="1"/>
</dbReference>
<keyword evidence="7" id="KW-0808">Transferase</keyword>
<dbReference type="PANTHER" id="PTHR11579">
    <property type="entry name" value="PROTEIN-L-ISOASPARTATE O-METHYLTRANSFERASE"/>
    <property type="match status" value="1"/>
</dbReference>
<dbReference type="NCBIfam" id="NF001453">
    <property type="entry name" value="PRK00312.1"/>
    <property type="match status" value="1"/>
</dbReference>
<dbReference type="Pfam" id="PF01135">
    <property type="entry name" value="PCMT"/>
    <property type="match status" value="1"/>
</dbReference>
<dbReference type="Gene3D" id="3.40.50.150">
    <property type="entry name" value="Vaccinia Virus protein VP39"/>
    <property type="match status" value="1"/>
</dbReference>
<dbReference type="EMBL" id="CP017315">
    <property type="protein sequence ID" value="AQS41415.1"/>
    <property type="molecule type" value="Genomic_DNA"/>
</dbReference>
<evidence type="ECO:0000313" key="13">
    <source>
        <dbReference type="Proteomes" id="UP000188912"/>
    </source>
</evidence>
<dbReference type="GO" id="GO:0032259">
    <property type="term" value="P:methylation"/>
    <property type="evidence" value="ECO:0007669"/>
    <property type="project" value="UniProtKB-KW"/>
</dbReference>
<evidence type="ECO:0000256" key="7">
    <source>
        <dbReference type="ARBA" id="ARBA00022679"/>
    </source>
</evidence>
<keyword evidence="6" id="KW-0489">Methyltransferase</keyword>
<dbReference type="GO" id="GO:0005737">
    <property type="term" value="C:cytoplasm"/>
    <property type="evidence" value="ECO:0007669"/>
    <property type="project" value="UniProtKB-SubCell"/>
</dbReference>
<dbReference type="EC" id="2.1.1.77" evidence="3"/>